<keyword evidence="4" id="KW-1185">Reference proteome</keyword>
<reference evidence="3 4" key="1">
    <citation type="journal article" date="2016" name="Environ. Microbiol.">
        <title>New Methyloceanibacter diversity from North Sea sediments includes methanotroph containing solely the soluble methane monooxygenase.</title>
        <authorList>
            <person name="Vekeman B."/>
            <person name="Kerckhof F.M."/>
            <person name="Cremers G."/>
            <person name="de Vos P."/>
            <person name="Vandamme P."/>
            <person name="Boon N."/>
            <person name="Op den Camp H.J."/>
            <person name="Heylen K."/>
        </authorList>
    </citation>
    <scope>NUCLEOTIDE SEQUENCE [LARGE SCALE GENOMIC DNA]</scope>
    <source>
        <strain evidence="3 4">R-67175</strain>
    </source>
</reference>
<evidence type="ECO:0000259" key="1">
    <source>
        <dbReference type="Pfam" id="PF07075"/>
    </source>
</evidence>
<evidence type="ECO:0000313" key="4">
    <source>
        <dbReference type="Proteomes" id="UP000094472"/>
    </source>
</evidence>
<evidence type="ECO:0000313" key="3">
    <source>
        <dbReference type="EMBL" id="ODR96142.1"/>
    </source>
</evidence>
<sequence>MLLGSERLIASPRLDGLRVGILANPASVDHAFRHVVDQFAEAPAFKLAAIFGPQHGFRSDLQDNMIETPHGTDPRRGVPIFSLYSETREPTPEMLDLIDVLVIDLQDVGARIYTYIYTMANCLRAAGKAGIPVIVCDRPNPIGGIQVEGPMLEPGFESFVGLYPIPMRHGMTVAELAQMFNEQYWLGAALEIVPMEGWSREMYFDDTEIPWIIPSPNMPTLDTAIVYPGTVLFEGTMVSEGRGTTRPFELIGAPWLDGAALTARLNQAGLAGVHFREVVFEPTFQKHAKVPCGGCQIHVTSRWDFEPVKVGVAVMRECYGLGLDQFKWRDPPYEYEHDKMPIDILAGSTQLREQIEQQVPIEEIAASWRDGVKAFEETRKPYLLY</sequence>
<dbReference type="PIRSF" id="PIRSF016719">
    <property type="entry name" value="UCP016719"/>
    <property type="match status" value="1"/>
</dbReference>
<dbReference type="OrthoDB" id="9801061at2"/>
<evidence type="ECO:0008006" key="5">
    <source>
        <dbReference type="Google" id="ProtNLM"/>
    </source>
</evidence>
<dbReference type="Pfam" id="PF07075">
    <property type="entry name" value="NamZ_N"/>
    <property type="match status" value="1"/>
</dbReference>
<dbReference type="Proteomes" id="UP000094472">
    <property type="component" value="Unassembled WGS sequence"/>
</dbReference>
<name>A0A1E3VRJ9_9HYPH</name>
<dbReference type="Pfam" id="PF20732">
    <property type="entry name" value="NamZ_C"/>
    <property type="match status" value="1"/>
</dbReference>
<dbReference type="AlphaFoldDB" id="A0A1E3VRJ9"/>
<proteinExistence type="predicted"/>
<dbReference type="InterPro" id="IPR048502">
    <property type="entry name" value="NamZ_N"/>
</dbReference>
<dbReference type="Gene3D" id="3.90.1150.140">
    <property type="match status" value="1"/>
</dbReference>
<comment type="caution">
    <text evidence="3">The sequence shown here is derived from an EMBL/GenBank/DDBJ whole genome shotgun (WGS) entry which is preliminary data.</text>
</comment>
<accession>A0A1E3VRJ9</accession>
<dbReference type="EMBL" id="LPWF01000030">
    <property type="protein sequence ID" value="ODR96142.1"/>
    <property type="molecule type" value="Genomic_DNA"/>
</dbReference>
<feature type="domain" description="Peptidoglycan beta-N-acetylmuramidase NamZ C-terminal" evidence="2">
    <location>
        <begin position="225"/>
        <end position="385"/>
    </location>
</feature>
<dbReference type="RefSeq" id="WP_069442445.1">
    <property type="nucleotide sequence ID" value="NZ_LPWF01000030.1"/>
</dbReference>
<evidence type="ECO:0000259" key="2">
    <source>
        <dbReference type="Pfam" id="PF20732"/>
    </source>
</evidence>
<dbReference type="PANTHER" id="PTHR42915:SF1">
    <property type="entry name" value="PEPTIDOGLYCAN BETA-N-ACETYLMURAMIDASE NAMZ"/>
    <property type="match status" value="1"/>
</dbReference>
<dbReference type="InterPro" id="IPR008302">
    <property type="entry name" value="NamZ"/>
</dbReference>
<dbReference type="InterPro" id="IPR048503">
    <property type="entry name" value="NamZ_C"/>
</dbReference>
<feature type="domain" description="Peptidoglycan beta-N-acetylmuramidase NamZ N-terminal" evidence="1">
    <location>
        <begin position="19"/>
        <end position="221"/>
    </location>
</feature>
<dbReference type="GO" id="GO:0033922">
    <property type="term" value="F:peptidoglycan beta-N-acetylmuramidase activity"/>
    <property type="evidence" value="ECO:0007669"/>
    <property type="project" value="InterPro"/>
</dbReference>
<dbReference type="Gene3D" id="3.40.50.12170">
    <property type="entry name" value="Uncharacterised protein PF07075, DUF1343"/>
    <property type="match status" value="1"/>
</dbReference>
<dbReference type="STRING" id="1774969.AUC69_15340"/>
<dbReference type="PANTHER" id="PTHR42915">
    <property type="entry name" value="HYPOTHETICAL 460 KDA PROTEIN IN FEUA-SIGW INTERGENIC REGION [PRECURSOR]"/>
    <property type="match status" value="1"/>
</dbReference>
<organism evidence="3 4">
    <name type="scientific">Methyloceanibacter superfactus</name>
    <dbReference type="NCBI Taxonomy" id="1774969"/>
    <lineage>
        <taxon>Bacteria</taxon>
        <taxon>Pseudomonadati</taxon>
        <taxon>Pseudomonadota</taxon>
        <taxon>Alphaproteobacteria</taxon>
        <taxon>Hyphomicrobiales</taxon>
        <taxon>Hyphomicrobiaceae</taxon>
        <taxon>Methyloceanibacter</taxon>
    </lineage>
</organism>
<protein>
    <recommendedName>
        <fullName evidence="5">DUF1343 domain-containing protein</fullName>
    </recommendedName>
</protein>
<gene>
    <name evidence="3" type="ORF">AUC69_15340</name>
</gene>